<name>A0A921TBF2_9RHOB</name>
<evidence type="ECO:0000313" key="2">
    <source>
        <dbReference type="EMBL" id="KAF0675510.1"/>
    </source>
</evidence>
<evidence type="ECO:0000256" key="1">
    <source>
        <dbReference type="SAM" id="Phobius"/>
    </source>
</evidence>
<proteinExistence type="predicted"/>
<protein>
    <submittedName>
        <fullName evidence="2">Integral membrane protein</fullName>
    </submittedName>
</protein>
<keyword evidence="1" id="KW-1133">Transmembrane helix</keyword>
<keyword evidence="1" id="KW-0812">Transmembrane</keyword>
<feature type="transmembrane region" description="Helical" evidence="1">
    <location>
        <begin position="185"/>
        <end position="205"/>
    </location>
</feature>
<dbReference type="AlphaFoldDB" id="A0A921TBF2"/>
<keyword evidence="3" id="KW-1185">Reference proteome</keyword>
<dbReference type="Pfam" id="PF09490">
    <property type="entry name" value="CbtA"/>
    <property type="match status" value="1"/>
</dbReference>
<gene>
    <name evidence="2" type="ORF">PMES_02141</name>
</gene>
<feature type="transmembrane region" description="Helical" evidence="1">
    <location>
        <begin position="89"/>
        <end position="111"/>
    </location>
</feature>
<organism evidence="2 3">
    <name type="scientific">Profundibacterium mesophilum KAUST100406-0324</name>
    <dbReference type="NCBI Taxonomy" id="1037889"/>
    <lineage>
        <taxon>Bacteria</taxon>
        <taxon>Pseudomonadati</taxon>
        <taxon>Pseudomonadota</taxon>
        <taxon>Alphaproteobacteria</taxon>
        <taxon>Rhodobacterales</taxon>
        <taxon>Roseobacteraceae</taxon>
        <taxon>Profundibacterium</taxon>
    </lineage>
</organism>
<evidence type="ECO:0000313" key="3">
    <source>
        <dbReference type="Proteomes" id="UP000698242"/>
    </source>
</evidence>
<keyword evidence="1" id="KW-0472">Membrane</keyword>
<dbReference type="EMBL" id="APKE01000025">
    <property type="protein sequence ID" value="KAF0675510.1"/>
    <property type="molecule type" value="Genomic_DNA"/>
</dbReference>
<comment type="caution">
    <text evidence="2">The sequence shown here is derived from an EMBL/GenBank/DDBJ whole genome shotgun (WGS) entry which is preliminary data.</text>
</comment>
<dbReference type="InterPro" id="IPR012666">
    <property type="entry name" value="CbtA_put"/>
</dbReference>
<sequence>MTRPTMCATRPASPATDAMFRNILAGALISGTVAGLLAVALHFAFLQPLLLHAELYETGVLEHFADLSSPGPEAGPGFSITPLRDAMTALFMVLIYCGYGALLGAAMALAAEYGAGPRGAGAGALWGLSGFVAVQLAPAFGLPPEVPGVASAAMETRQLWWSATVALSAAGLALIGLAGRIGMKAAGAALVLLPHLWGAPVPQGFIGPVPPELSSLFAARALAIGLAAWVLLGTLLGRAASMARDG</sequence>
<feature type="transmembrane region" description="Helical" evidence="1">
    <location>
        <begin position="217"/>
        <end position="237"/>
    </location>
</feature>
<feature type="transmembrane region" description="Helical" evidence="1">
    <location>
        <begin position="160"/>
        <end position="178"/>
    </location>
</feature>
<feature type="transmembrane region" description="Helical" evidence="1">
    <location>
        <begin position="23"/>
        <end position="45"/>
    </location>
</feature>
<feature type="transmembrane region" description="Helical" evidence="1">
    <location>
        <begin position="123"/>
        <end position="140"/>
    </location>
</feature>
<accession>A0A921TBF2</accession>
<dbReference type="Proteomes" id="UP000698242">
    <property type="component" value="Unassembled WGS sequence"/>
</dbReference>
<reference evidence="2" key="1">
    <citation type="submission" date="2013-03" db="EMBL/GenBank/DDBJ databases">
        <title>Genome Sequence of the Profundibacterium mesophilum strain KAUST100406-0324T from Red Sea, a novel genus in the family Rhodobacteraceae.</title>
        <authorList>
            <person name="Essack M."/>
            <person name="Alam I."/>
            <person name="Lafi F."/>
            <person name="Alawi W."/>
            <person name="Kamanu F."/>
            <person name="Al-Suwailem A."/>
            <person name="Lee O.O."/>
            <person name="Xu Y."/>
            <person name="Bajic V."/>
            <person name="Qian P.-Y."/>
            <person name="Archer J."/>
        </authorList>
    </citation>
    <scope>NUCLEOTIDE SEQUENCE</scope>
    <source>
        <strain evidence="2">KAUST100406-0324</strain>
    </source>
</reference>